<dbReference type="RefSeq" id="WP_040273982.1">
    <property type="nucleotide sequence ID" value="NZ_CP029146.1"/>
</dbReference>
<dbReference type="InterPro" id="IPR029058">
    <property type="entry name" value="AB_hydrolase_fold"/>
</dbReference>
<proteinExistence type="inferred from homology"/>
<keyword evidence="3 5" id="KW-0378">Hydrolase</keyword>
<keyword evidence="2" id="KW-0732">Signal</keyword>
<evidence type="ECO:0000256" key="2">
    <source>
        <dbReference type="ARBA" id="ARBA00022729"/>
    </source>
</evidence>
<dbReference type="Pfam" id="PF00561">
    <property type="entry name" value="Abhydrolase_1"/>
    <property type="match status" value="1"/>
</dbReference>
<comment type="similarity">
    <text evidence="1">Belongs to the peptidase S33 family.</text>
</comment>
<dbReference type="PANTHER" id="PTHR43248:SF29">
    <property type="entry name" value="TRIPEPTIDYL AMINOPEPTIDASE"/>
    <property type="match status" value="1"/>
</dbReference>
<protein>
    <submittedName>
        <fullName evidence="5">Carboxylesterase A</fullName>
        <ecNumber evidence="5">3.1.1.-</ecNumber>
    </submittedName>
</protein>
<feature type="domain" description="AB hydrolase-1" evidence="4">
    <location>
        <begin position="115"/>
        <end position="493"/>
    </location>
</feature>
<sequence>MASNGERGIRQRVLQLVTTTGAATALIVGGFSSPVVATGFASTTGEIPPGLEPFYTQQVRWESCDGYSTDGSDLVGAGLECARVTVPIDYESPEGDTAQVALSRSRATGEKIGSLLVNPGGPGASGLGTAVVADGTELAERFDVVGFDPRGIGASTPRIDCLTSEETDAWRQDPVVDMTAEGIARAEQKSREYAARCAERTGTDVLAHVGTRDVVRDMDVIRAALGDAGLNYLGYSYGTRLGSAYAEAFPGNVRAMVLDGALDPQQDPVEEAVRQAAGFQQAFDAFAANCATREDCPLGADPAAAVARFRSLVDPLIDRPAATDDPRGLSYPNAISGVVATLYSPQGWEYLRTGLTELEQGRGDTLLLLADMYEGRFADGSYSNSGEAMAAVRCVDDAAVTDPAVAGELDTRSRAAAPFLDDGRGTGNAPLGACAFWPVPPTGDRHAVEVDGLPPIVVVSTTEDPATPYQAGVDLAKQLDAVLVTYRGTQHGVVLSGQWCIDLPVARYLVDLAVPEGDTTC</sequence>
<dbReference type="GO" id="GO:0016787">
    <property type="term" value="F:hydrolase activity"/>
    <property type="evidence" value="ECO:0007669"/>
    <property type="project" value="UniProtKB-KW"/>
</dbReference>
<dbReference type="OrthoDB" id="3252468at2"/>
<dbReference type="EMBL" id="CCSD01000089">
    <property type="protein sequence ID" value="CDZ90809.1"/>
    <property type="molecule type" value="Genomic_DNA"/>
</dbReference>
<accession>A0A098BQ17</accession>
<evidence type="ECO:0000313" key="5">
    <source>
        <dbReference type="EMBL" id="CDZ90809.1"/>
    </source>
</evidence>
<dbReference type="Proteomes" id="UP000042997">
    <property type="component" value="Unassembled WGS sequence"/>
</dbReference>
<gene>
    <name evidence="5" type="primary">caeA</name>
    <name evidence="5" type="ORF">RHRU231_750156</name>
</gene>
<dbReference type="PANTHER" id="PTHR43248">
    <property type="entry name" value="2-SUCCINYL-6-HYDROXY-2,4-CYCLOHEXADIENE-1-CARBOXYLATE SYNTHASE"/>
    <property type="match status" value="1"/>
</dbReference>
<dbReference type="AlphaFoldDB" id="A0A098BQ17"/>
<dbReference type="GeneID" id="66834285"/>
<evidence type="ECO:0000256" key="1">
    <source>
        <dbReference type="ARBA" id="ARBA00010088"/>
    </source>
</evidence>
<dbReference type="InterPro" id="IPR000073">
    <property type="entry name" value="AB_hydrolase_1"/>
</dbReference>
<dbReference type="Gene3D" id="3.40.50.1820">
    <property type="entry name" value="alpha/beta hydrolase"/>
    <property type="match status" value="1"/>
</dbReference>
<reference evidence="5 6" key="1">
    <citation type="journal article" date="2014" name="Genome Announc.">
        <title>Draft Genome Sequence of Propane- and Butane-Oxidizing Actinobacterium Rhodococcus ruber IEGM 231.</title>
        <authorList>
            <person name="Ivshina I.B."/>
            <person name="Kuyukina M.S."/>
            <person name="Krivoruchko A.V."/>
            <person name="Barbe V."/>
            <person name="Fischer C."/>
        </authorList>
    </citation>
    <scope>NUCLEOTIDE SEQUENCE [LARGE SCALE GENOMIC DNA]</scope>
</reference>
<name>A0A098BQ17_9NOCA</name>
<dbReference type="SUPFAM" id="SSF53474">
    <property type="entry name" value="alpha/beta-Hydrolases"/>
    <property type="match status" value="1"/>
</dbReference>
<dbReference type="EC" id="3.1.1.-" evidence="5"/>
<evidence type="ECO:0000256" key="3">
    <source>
        <dbReference type="ARBA" id="ARBA00022801"/>
    </source>
</evidence>
<evidence type="ECO:0000313" key="6">
    <source>
        <dbReference type="Proteomes" id="UP000042997"/>
    </source>
</evidence>
<dbReference type="eggNOG" id="COG0596">
    <property type="taxonomic scope" value="Bacteria"/>
</dbReference>
<organism evidence="5 6">
    <name type="scientific">Rhodococcus ruber</name>
    <dbReference type="NCBI Taxonomy" id="1830"/>
    <lineage>
        <taxon>Bacteria</taxon>
        <taxon>Bacillati</taxon>
        <taxon>Actinomycetota</taxon>
        <taxon>Actinomycetes</taxon>
        <taxon>Mycobacteriales</taxon>
        <taxon>Nocardiaceae</taxon>
        <taxon>Rhodococcus</taxon>
    </lineage>
</organism>
<dbReference type="SMR" id="A0A098BQ17"/>
<dbReference type="InterPro" id="IPR051601">
    <property type="entry name" value="Serine_prot/Carboxylest_S33"/>
</dbReference>
<evidence type="ECO:0000259" key="4">
    <source>
        <dbReference type="Pfam" id="PF00561"/>
    </source>
</evidence>